<protein>
    <submittedName>
        <fullName evidence="1">Uncharacterized protein</fullName>
    </submittedName>
</protein>
<reference evidence="1 2" key="1">
    <citation type="journal article" date="2020" name="IScience">
        <title>Genome Sequencing of the Endangered Kingdonia uniflora (Circaeasteraceae, Ranunculales) Reveals Potential Mechanisms of Evolutionary Specialization.</title>
        <authorList>
            <person name="Sun Y."/>
            <person name="Deng T."/>
            <person name="Zhang A."/>
            <person name="Moore M.J."/>
            <person name="Landis J.B."/>
            <person name="Lin N."/>
            <person name="Zhang H."/>
            <person name="Zhang X."/>
            <person name="Huang J."/>
            <person name="Zhang X."/>
            <person name="Sun H."/>
            <person name="Wang H."/>
        </authorList>
    </citation>
    <scope>NUCLEOTIDE SEQUENCE [LARGE SCALE GENOMIC DNA]</scope>
    <source>
        <strain evidence="1">TB1705</strain>
        <tissue evidence="1">Leaf</tissue>
    </source>
</reference>
<keyword evidence="2" id="KW-1185">Reference proteome</keyword>
<organism evidence="1 2">
    <name type="scientific">Kingdonia uniflora</name>
    <dbReference type="NCBI Taxonomy" id="39325"/>
    <lineage>
        <taxon>Eukaryota</taxon>
        <taxon>Viridiplantae</taxon>
        <taxon>Streptophyta</taxon>
        <taxon>Embryophyta</taxon>
        <taxon>Tracheophyta</taxon>
        <taxon>Spermatophyta</taxon>
        <taxon>Magnoliopsida</taxon>
        <taxon>Ranunculales</taxon>
        <taxon>Circaeasteraceae</taxon>
        <taxon>Kingdonia</taxon>
    </lineage>
</organism>
<gene>
    <name evidence="1" type="ORF">GIB67_041329</name>
</gene>
<name>A0A7J7NJC4_9MAGN</name>
<proteinExistence type="predicted"/>
<dbReference type="OrthoDB" id="1924875at2759"/>
<sequence>MANGWVRVDVIGYGQPAQPLTQLRGICDDMSLNFYLVVYDGIGGIVCRRVGDASKIYSRCSPVFWTSNTAFFDSPFSLEEERLYESRIHLQPPVAENHSYGHSPPIEDEAVLRIFNMNSSYDLVIPDLTGSSINAQRVEGRIWHYANGTFGFGFLRNNFIVDLKHIAVHEYLLDSV</sequence>
<comment type="caution">
    <text evidence="1">The sequence shown here is derived from an EMBL/GenBank/DDBJ whole genome shotgun (WGS) entry which is preliminary data.</text>
</comment>
<dbReference type="EMBL" id="JACGCM010000766">
    <property type="protein sequence ID" value="KAF6167074.1"/>
    <property type="molecule type" value="Genomic_DNA"/>
</dbReference>
<evidence type="ECO:0000313" key="1">
    <source>
        <dbReference type="EMBL" id="KAF6167074.1"/>
    </source>
</evidence>
<dbReference type="Proteomes" id="UP000541444">
    <property type="component" value="Unassembled WGS sequence"/>
</dbReference>
<evidence type="ECO:0000313" key="2">
    <source>
        <dbReference type="Proteomes" id="UP000541444"/>
    </source>
</evidence>
<dbReference type="AlphaFoldDB" id="A0A7J7NJC4"/>
<accession>A0A7J7NJC4</accession>